<evidence type="ECO:0000313" key="3">
    <source>
        <dbReference type="Proteomes" id="UP000252085"/>
    </source>
</evidence>
<gene>
    <name evidence="2" type="ORF">A6769_01385</name>
</gene>
<feature type="chain" id="PRO_5016825886" evidence="1">
    <location>
        <begin position="21"/>
        <end position="164"/>
    </location>
</feature>
<protein>
    <submittedName>
        <fullName evidence="2">Uncharacterized protein</fullName>
    </submittedName>
</protein>
<feature type="signal peptide" evidence="1">
    <location>
        <begin position="1"/>
        <end position="20"/>
    </location>
</feature>
<sequence>MRFGFFTLCVLALATTSGHAAQSPKIAALVMTSPDSASANYEDKCSNGGNLDQFNRDKFLKLMLANKKSKLSQLKVALLNEIKQSGDEPRGEGVHIGEWNQTFHERSGCGTNTNSYSAFVVIVTGGNANHTVVKYLATIDDDDNAGKRTLKIRDIRPINLRNDN</sequence>
<organism evidence="2 3">
    <name type="scientific">Nostoc punctiforme NIES-2108</name>
    <dbReference type="NCBI Taxonomy" id="1356359"/>
    <lineage>
        <taxon>Bacteria</taxon>
        <taxon>Bacillati</taxon>
        <taxon>Cyanobacteriota</taxon>
        <taxon>Cyanophyceae</taxon>
        <taxon>Nostocales</taxon>
        <taxon>Nostocaceae</taxon>
        <taxon>Nostoc</taxon>
    </lineage>
</organism>
<dbReference type="EMBL" id="LXQE01000029">
    <property type="protein sequence ID" value="RCJ41591.1"/>
    <property type="molecule type" value="Genomic_DNA"/>
</dbReference>
<dbReference type="Proteomes" id="UP000252085">
    <property type="component" value="Unassembled WGS sequence"/>
</dbReference>
<reference evidence="3" key="1">
    <citation type="submission" date="2016-04" db="EMBL/GenBank/DDBJ databases">
        <authorList>
            <person name="Tabuchi Yagui T.R."/>
        </authorList>
    </citation>
    <scope>NUCLEOTIDE SEQUENCE [LARGE SCALE GENOMIC DNA]</scope>
</reference>
<dbReference type="AlphaFoldDB" id="A0A367S0I2"/>
<accession>A0A367S0I2</accession>
<evidence type="ECO:0000256" key="1">
    <source>
        <dbReference type="SAM" id="SignalP"/>
    </source>
</evidence>
<comment type="caution">
    <text evidence="2">The sequence shown here is derived from an EMBL/GenBank/DDBJ whole genome shotgun (WGS) entry which is preliminary data.</text>
</comment>
<name>A0A367S0I2_NOSPU</name>
<keyword evidence="1" id="KW-0732">Signal</keyword>
<evidence type="ECO:0000313" key="2">
    <source>
        <dbReference type="EMBL" id="RCJ41591.1"/>
    </source>
</evidence>
<proteinExistence type="predicted"/>